<feature type="domain" description="Cation efflux protein transmembrane" evidence="9">
    <location>
        <begin position="28"/>
        <end position="214"/>
    </location>
</feature>
<evidence type="ECO:0000256" key="3">
    <source>
        <dbReference type="ARBA" id="ARBA00022448"/>
    </source>
</evidence>
<dbReference type="Gene3D" id="3.30.70.1350">
    <property type="entry name" value="Cation efflux protein, cytoplasmic domain"/>
    <property type="match status" value="1"/>
</dbReference>
<accession>A0AAF0BWE6</accession>
<feature type="region of interest" description="Disordered" evidence="7">
    <location>
        <begin position="301"/>
        <end position="326"/>
    </location>
</feature>
<reference evidence="11" key="1">
    <citation type="submission" date="2023-01" db="EMBL/GenBank/DDBJ databases">
        <title>The diversity of Class Acidimicrobiia in South China Sea sediment environments and the proposal of Iamia marina sp. nov., a novel species of the genus Iamia.</title>
        <authorList>
            <person name="He Y."/>
            <person name="Tian X."/>
        </authorList>
    </citation>
    <scope>NUCLEOTIDE SEQUENCE</scope>
    <source>
        <strain evidence="11">DSM 19957</strain>
    </source>
</reference>
<dbReference type="Pfam" id="PF01545">
    <property type="entry name" value="Cation_efflux"/>
    <property type="match status" value="1"/>
</dbReference>
<dbReference type="GO" id="GO:0006882">
    <property type="term" value="P:intracellular zinc ion homeostasis"/>
    <property type="evidence" value="ECO:0007669"/>
    <property type="project" value="TreeGrafter"/>
</dbReference>
<dbReference type="PANTHER" id="PTHR43840">
    <property type="entry name" value="MITOCHONDRIAL METAL TRANSPORTER 1-RELATED"/>
    <property type="match status" value="1"/>
</dbReference>
<dbReference type="GO" id="GO:0015093">
    <property type="term" value="F:ferrous iron transmembrane transporter activity"/>
    <property type="evidence" value="ECO:0007669"/>
    <property type="project" value="TreeGrafter"/>
</dbReference>
<dbReference type="Proteomes" id="UP001216390">
    <property type="component" value="Chromosome"/>
</dbReference>
<gene>
    <name evidence="11" type="ORF">PO878_04450</name>
</gene>
<dbReference type="KEGG" id="ima:PO878_04450"/>
<keyword evidence="6 8" id="KW-0472">Membrane</keyword>
<keyword evidence="5 8" id="KW-1133">Transmembrane helix</keyword>
<dbReference type="InterPro" id="IPR036837">
    <property type="entry name" value="Cation_efflux_CTD_sf"/>
</dbReference>
<dbReference type="InterPro" id="IPR002524">
    <property type="entry name" value="Cation_efflux"/>
</dbReference>
<feature type="transmembrane region" description="Helical" evidence="8">
    <location>
        <begin position="95"/>
        <end position="116"/>
    </location>
</feature>
<dbReference type="GO" id="GO:0005886">
    <property type="term" value="C:plasma membrane"/>
    <property type="evidence" value="ECO:0007669"/>
    <property type="project" value="TreeGrafter"/>
</dbReference>
<feature type="transmembrane region" description="Helical" evidence="8">
    <location>
        <begin position="58"/>
        <end position="74"/>
    </location>
</feature>
<evidence type="ECO:0000313" key="12">
    <source>
        <dbReference type="Proteomes" id="UP001216390"/>
    </source>
</evidence>
<dbReference type="NCBIfam" id="TIGR01297">
    <property type="entry name" value="CDF"/>
    <property type="match status" value="1"/>
</dbReference>
<dbReference type="AlphaFoldDB" id="A0AAF0BWE6"/>
<evidence type="ECO:0000256" key="1">
    <source>
        <dbReference type="ARBA" id="ARBA00004141"/>
    </source>
</evidence>
<dbReference type="GO" id="GO:0015086">
    <property type="term" value="F:cadmium ion transmembrane transporter activity"/>
    <property type="evidence" value="ECO:0007669"/>
    <property type="project" value="TreeGrafter"/>
</dbReference>
<proteinExistence type="inferred from homology"/>
<keyword evidence="4 8" id="KW-0812">Transmembrane</keyword>
<evidence type="ECO:0000256" key="8">
    <source>
        <dbReference type="SAM" id="Phobius"/>
    </source>
</evidence>
<evidence type="ECO:0000256" key="5">
    <source>
        <dbReference type="ARBA" id="ARBA00022989"/>
    </source>
</evidence>
<dbReference type="FunFam" id="1.20.1510.10:FF:000006">
    <property type="entry name" value="Divalent cation efflux transporter"/>
    <property type="match status" value="1"/>
</dbReference>
<evidence type="ECO:0000256" key="2">
    <source>
        <dbReference type="ARBA" id="ARBA00008114"/>
    </source>
</evidence>
<evidence type="ECO:0000259" key="10">
    <source>
        <dbReference type="Pfam" id="PF16916"/>
    </source>
</evidence>
<dbReference type="Pfam" id="PF16916">
    <property type="entry name" value="ZT_dimer"/>
    <property type="match status" value="1"/>
</dbReference>
<comment type="similarity">
    <text evidence="2">Belongs to the cation diffusion facilitator (CDF) transporter (TC 2.A.4) family.</text>
</comment>
<sequence>MLHPHSHDPADSVDSALDSSARGIRAVRISFVALMITAAAQVAIVALTGSVALLADTIHNFSDALTAIPLLIAFRLGRRAPTRRYTYGYGRAEDLAGVFVVLMIAISAAVAAYQAFDRLVHPRPLEGLWLLFAAGLVGSAGNELVALYRVREGRAIGSAALVADGYHARTDGLTSLAVAGGAVGVAAGFERADALVGLAISVAILGVLWGATRQIYARLMDAVDPDLVAAVEEHASRVTDVAGVDGVHVRWIGHRLSAELTIDTDPSFTVASSHQIADDTTARLRRAIPHLDAVHIHVHPASAAPTSEPTRADDPPRAQVTTGRRT</sequence>
<dbReference type="PANTHER" id="PTHR43840:SF15">
    <property type="entry name" value="MITOCHONDRIAL METAL TRANSPORTER 1-RELATED"/>
    <property type="match status" value="1"/>
</dbReference>
<dbReference type="InterPro" id="IPR027469">
    <property type="entry name" value="Cation_efflux_TMD_sf"/>
</dbReference>
<name>A0AAF0BWE6_9ACTN</name>
<dbReference type="Gene3D" id="1.20.1510.10">
    <property type="entry name" value="Cation efflux protein transmembrane domain"/>
    <property type="match status" value="1"/>
</dbReference>
<keyword evidence="12" id="KW-1185">Reference proteome</keyword>
<dbReference type="SUPFAM" id="SSF160240">
    <property type="entry name" value="Cation efflux protein cytoplasmic domain-like"/>
    <property type="match status" value="1"/>
</dbReference>
<feature type="transmembrane region" description="Helical" evidence="8">
    <location>
        <begin position="128"/>
        <end position="150"/>
    </location>
</feature>
<dbReference type="InterPro" id="IPR050291">
    <property type="entry name" value="CDF_Transporter"/>
</dbReference>
<dbReference type="InterPro" id="IPR058533">
    <property type="entry name" value="Cation_efflux_TM"/>
</dbReference>
<dbReference type="SUPFAM" id="SSF161111">
    <property type="entry name" value="Cation efflux protein transmembrane domain-like"/>
    <property type="match status" value="1"/>
</dbReference>
<organism evidence="11 12">
    <name type="scientific">Iamia majanohamensis</name>
    <dbReference type="NCBI Taxonomy" id="467976"/>
    <lineage>
        <taxon>Bacteria</taxon>
        <taxon>Bacillati</taxon>
        <taxon>Actinomycetota</taxon>
        <taxon>Acidimicrobiia</taxon>
        <taxon>Acidimicrobiales</taxon>
        <taxon>Iamiaceae</taxon>
        <taxon>Iamia</taxon>
    </lineage>
</organism>
<comment type="subcellular location">
    <subcellularLocation>
        <location evidence="1">Membrane</location>
        <topology evidence="1">Multi-pass membrane protein</topology>
    </subcellularLocation>
</comment>
<feature type="transmembrane region" description="Helical" evidence="8">
    <location>
        <begin position="171"/>
        <end position="189"/>
    </location>
</feature>
<evidence type="ECO:0000313" key="11">
    <source>
        <dbReference type="EMBL" id="WCO67973.1"/>
    </source>
</evidence>
<evidence type="ECO:0000256" key="6">
    <source>
        <dbReference type="ARBA" id="ARBA00023136"/>
    </source>
</evidence>
<dbReference type="EMBL" id="CP116942">
    <property type="protein sequence ID" value="WCO67973.1"/>
    <property type="molecule type" value="Genomic_DNA"/>
</dbReference>
<protein>
    <submittedName>
        <fullName evidence="11">Cation diffusion facilitator family transporter</fullName>
    </submittedName>
</protein>
<dbReference type="InterPro" id="IPR027470">
    <property type="entry name" value="Cation_efflux_CTD"/>
</dbReference>
<evidence type="ECO:0000256" key="7">
    <source>
        <dbReference type="SAM" id="MobiDB-lite"/>
    </source>
</evidence>
<feature type="transmembrane region" description="Helical" evidence="8">
    <location>
        <begin position="195"/>
        <end position="212"/>
    </location>
</feature>
<feature type="transmembrane region" description="Helical" evidence="8">
    <location>
        <begin position="29"/>
        <end position="52"/>
    </location>
</feature>
<evidence type="ECO:0000259" key="9">
    <source>
        <dbReference type="Pfam" id="PF01545"/>
    </source>
</evidence>
<dbReference type="GO" id="GO:0015341">
    <property type="term" value="F:zinc efflux antiporter activity"/>
    <property type="evidence" value="ECO:0007669"/>
    <property type="project" value="TreeGrafter"/>
</dbReference>
<feature type="domain" description="Cation efflux protein cytoplasmic" evidence="10">
    <location>
        <begin position="224"/>
        <end position="300"/>
    </location>
</feature>
<evidence type="ECO:0000256" key="4">
    <source>
        <dbReference type="ARBA" id="ARBA00022692"/>
    </source>
</evidence>
<keyword evidence="3" id="KW-0813">Transport</keyword>